<gene>
    <name evidence="1" type="ORF">TNCT_335121</name>
</gene>
<evidence type="ECO:0000313" key="2">
    <source>
        <dbReference type="Proteomes" id="UP000887116"/>
    </source>
</evidence>
<dbReference type="EMBL" id="BMAO01037097">
    <property type="protein sequence ID" value="GFR15244.1"/>
    <property type="molecule type" value="Genomic_DNA"/>
</dbReference>
<dbReference type="Proteomes" id="UP000887116">
    <property type="component" value="Unassembled WGS sequence"/>
</dbReference>
<keyword evidence="2" id="KW-1185">Reference proteome</keyword>
<evidence type="ECO:0000313" key="1">
    <source>
        <dbReference type="EMBL" id="GFR15244.1"/>
    </source>
</evidence>
<proteinExistence type="predicted"/>
<sequence>MAARSILTRSLQKQYTGIVLFQTCSYSQRRCLWSMSQKGNANYGVNCLRHGIQNGKQWSSFRRIFHELKYRNGFLDMALHIYGGVFSPRSERNGKIYFTSLFSYSGSEKLLFFSLA</sequence>
<organism evidence="1 2">
    <name type="scientific">Trichonephila clavata</name>
    <name type="common">Joro spider</name>
    <name type="synonym">Nephila clavata</name>
    <dbReference type="NCBI Taxonomy" id="2740835"/>
    <lineage>
        <taxon>Eukaryota</taxon>
        <taxon>Metazoa</taxon>
        <taxon>Ecdysozoa</taxon>
        <taxon>Arthropoda</taxon>
        <taxon>Chelicerata</taxon>
        <taxon>Arachnida</taxon>
        <taxon>Araneae</taxon>
        <taxon>Araneomorphae</taxon>
        <taxon>Entelegynae</taxon>
        <taxon>Araneoidea</taxon>
        <taxon>Nephilidae</taxon>
        <taxon>Trichonephila</taxon>
    </lineage>
</organism>
<dbReference type="AlphaFoldDB" id="A0A8X6I4H3"/>
<name>A0A8X6I4H3_TRICU</name>
<comment type="caution">
    <text evidence="1">The sequence shown here is derived from an EMBL/GenBank/DDBJ whole genome shotgun (WGS) entry which is preliminary data.</text>
</comment>
<reference evidence="1" key="1">
    <citation type="submission" date="2020-07" db="EMBL/GenBank/DDBJ databases">
        <title>Multicomponent nature underlies the extraordinary mechanical properties of spider dragline silk.</title>
        <authorList>
            <person name="Kono N."/>
            <person name="Nakamura H."/>
            <person name="Mori M."/>
            <person name="Yoshida Y."/>
            <person name="Ohtoshi R."/>
            <person name="Malay A.D."/>
            <person name="Moran D.A.P."/>
            <person name="Tomita M."/>
            <person name="Numata K."/>
            <person name="Arakawa K."/>
        </authorList>
    </citation>
    <scope>NUCLEOTIDE SEQUENCE</scope>
</reference>
<accession>A0A8X6I4H3</accession>
<protein>
    <submittedName>
        <fullName evidence="1">Uncharacterized protein</fullName>
    </submittedName>
</protein>